<organism evidence="1 2">
    <name type="scientific">Paraburkholderia dinghuensis</name>
    <dbReference type="NCBI Taxonomy" id="2305225"/>
    <lineage>
        <taxon>Bacteria</taxon>
        <taxon>Pseudomonadati</taxon>
        <taxon>Pseudomonadota</taxon>
        <taxon>Betaproteobacteria</taxon>
        <taxon>Burkholderiales</taxon>
        <taxon>Burkholderiaceae</taxon>
        <taxon>Paraburkholderia</taxon>
    </lineage>
</organism>
<sequence length="212" mass="24449">MGKNSRLKKERRNATANLYTAQQKLFAANGLFRELTTPPELSNSVLSFCHSLSDQTPFYIACEPEAWSRLGCCDANVEEYIRQTGCGKSAFGFRVWVNGPNYMEAESHAIWRNGDAYRDVSFSNEGESRILFLPVSSSFIGKFDDVPKKVRKAYGKENIELLRVYEAYEARYVIPNRQQMSRAEAWDHMLTYERWKKGERYTPIVKQALRSS</sequence>
<dbReference type="EMBL" id="RQIS01000018">
    <property type="protein sequence ID" value="RQH02720.1"/>
    <property type="molecule type" value="Genomic_DNA"/>
</dbReference>
<comment type="caution">
    <text evidence="1">The sequence shown here is derived from an EMBL/GenBank/DDBJ whole genome shotgun (WGS) entry which is preliminary data.</text>
</comment>
<accession>A0A3N6PMA8</accession>
<protein>
    <submittedName>
        <fullName evidence="1">Uncharacterized protein</fullName>
    </submittedName>
</protein>
<proteinExistence type="predicted"/>
<gene>
    <name evidence="1" type="ORF">D1Y85_21545</name>
</gene>
<evidence type="ECO:0000313" key="2">
    <source>
        <dbReference type="Proteomes" id="UP000272778"/>
    </source>
</evidence>
<dbReference type="OrthoDB" id="1551443at2"/>
<evidence type="ECO:0000313" key="1">
    <source>
        <dbReference type="EMBL" id="RQH02720.1"/>
    </source>
</evidence>
<reference evidence="1 2" key="1">
    <citation type="submission" date="2018-11" db="EMBL/GenBank/DDBJ databases">
        <title>Paraburkholderia sp. DHOA04, isolated from soil.</title>
        <authorList>
            <person name="Gao Z.-H."/>
            <person name="Qiu L.-H."/>
            <person name="Fu J.-C."/>
        </authorList>
    </citation>
    <scope>NUCLEOTIDE SEQUENCE [LARGE SCALE GENOMIC DNA]</scope>
    <source>
        <strain evidence="1 2">DHOA04</strain>
    </source>
</reference>
<dbReference type="AlphaFoldDB" id="A0A3N6PMA8"/>
<dbReference type="RefSeq" id="WP_124153104.1">
    <property type="nucleotide sequence ID" value="NZ_RQIS01000018.1"/>
</dbReference>
<dbReference type="Proteomes" id="UP000272778">
    <property type="component" value="Unassembled WGS sequence"/>
</dbReference>
<name>A0A3N6PMA8_9BURK</name>
<keyword evidence="2" id="KW-1185">Reference proteome</keyword>